<dbReference type="Proteomes" id="UP000662888">
    <property type="component" value="Chromosome"/>
</dbReference>
<organism evidence="7 8">
    <name type="scientific">Massilia antarctica</name>
    <dbReference type="NCBI Taxonomy" id="2765360"/>
    <lineage>
        <taxon>Bacteria</taxon>
        <taxon>Pseudomonadati</taxon>
        <taxon>Pseudomonadota</taxon>
        <taxon>Betaproteobacteria</taxon>
        <taxon>Burkholderiales</taxon>
        <taxon>Oxalobacteraceae</taxon>
        <taxon>Telluria group</taxon>
        <taxon>Massilia</taxon>
    </lineage>
</organism>
<dbReference type="InterPro" id="IPR009057">
    <property type="entry name" value="Homeodomain-like_sf"/>
</dbReference>
<dbReference type="PROSITE" id="PS00676">
    <property type="entry name" value="SIGMA54_INTERACT_2"/>
    <property type="match status" value="1"/>
</dbReference>
<dbReference type="SUPFAM" id="SSF46689">
    <property type="entry name" value="Homeodomain-like"/>
    <property type="match status" value="1"/>
</dbReference>
<dbReference type="SUPFAM" id="SSF52540">
    <property type="entry name" value="P-loop containing nucleoside triphosphate hydrolases"/>
    <property type="match status" value="1"/>
</dbReference>
<feature type="domain" description="Sigma-54 factor interaction" evidence="6">
    <location>
        <begin position="150"/>
        <end position="374"/>
    </location>
</feature>
<evidence type="ECO:0000256" key="5">
    <source>
        <dbReference type="ARBA" id="ARBA00023163"/>
    </source>
</evidence>
<dbReference type="Pfam" id="PF25601">
    <property type="entry name" value="AAA_lid_14"/>
    <property type="match status" value="1"/>
</dbReference>
<dbReference type="InterPro" id="IPR027417">
    <property type="entry name" value="P-loop_NTPase"/>
</dbReference>
<dbReference type="InterPro" id="IPR002197">
    <property type="entry name" value="HTH_Fis"/>
</dbReference>
<evidence type="ECO:0000256" key="1">
    <source>
        <dbReference type="ARBA" id="ARBA00022741"/>
    </source>
</evidence>
<evidence type="ECO:0000313" key="7">
    <source>
        <dbReference type="EMBL" id="QPI48639.1"/>
    </source>
</evidence>
<dbReference type="SMART" id="SM00382">
    <property type="entry name" value="AAA"/>
    <property type="match status" value="1"/>
</dbReference>
<dbReference type="PROSITE" id="PS50045">
    <property type="entry name" value="SIGMA54_INTERACT_4"/>
    <property type="match status" value="1"/>
</dbReference>
<evidence type="ECO:0000256" key="2">
    <source>
        <dbReference type="ARBA" id="ARBA00022840"/>
    </source>
</evidence>
<accession>A0AA48WBV5</accession>
<evidence type="ECO:0000259" key="6">
    <source>
        <dbReference type="PROSITE" id="PS50045"/>
    </source>
</evidence>
<dbReference type="Gene3D" id="1.10.8.60">
    <property type="match status" value="1"/>
</dbReference>
<dbReference type="Pfam" id="PF02954">
    <property type="entry name" value="HTH_8"/>
    <property type="match status" value="1"/>
</dbReference>
<proteinExistence type="predicted"/>
<dbReference type="InterPro" id="IPR058031">
    <property type="entry name" value="AAA_lid_NorR"/>
</dbReference>
<dbReference type="CDD" id="cd00009">
    <property type="entry name" value="AAA"/>
    <property type="match status" value="1"/>
</dbReference>
<keyword evidence="8" id="KW-1185">Reference proteome</keyword>
<keyword evidence="3" id="KW-0805">Transcription regulation</keyword>
<dbReference type="PANTHER" id="PTHR32071">
    <property type="entry name" value="TRANSCRIPTIONAL REGULATORY PROTEIN"/>
    <property type="match status" value="1"/>
</dbReference>
<keyword evidence="2" id="KW-0067">ATP-binding</keyword>
<dbReference type="InterPro" id="IPR003593">
    <property type="entry name" value="AAA+_ATPase"/>
</dbReference>
<dbReference type="InterPro" id="IPR002078">
    <property type="entry name" value="Sigma_54_int"/>
</dbReference>
<keyword evidence="5" id="KW-0804">Transcription</keyword>
<dbReference type="InterPro" id="IPR025943">
    <property type="entry name" value="Sigma_54_int_dom_ATP-bd_2"/>
</dbReference>
<dbReference type="InterPro" id="IPR025944">
    <property type="entry name" value="Sigma_54_int_dom_CS"/>
</dbReference>
<dbReference type="RefSeq" id="WP_206088245.1">
    <property type="nucleotide sequence ID" value="NZ_CP065053.1"/>
</dbReference>
<keyword evidence="1" id="KW-0547">Nucleotide-binding</keyword>
<evidence type="ECO:0000313" key="8">
    <source>
        <dbReference type="Proteomes" id="UP000662888"/>
    </source>
</evidence>
<dbReference type="Pfam" id="PF00158">
    <property type="entry name" value="Sigma54_activat"/>
    <property type="match status" value="1"/>
</dbReference>
<sequence length="514" mass="54677">MATINDSEYTVSFPCLAGQGAPAPLLSLTIVWHSGPGRVGEQYFAPYDGGEIAVSRFVPLFTGPGGEQLPLGERCVARSALLLQASADGLRIRVPASSMRVQVDGVAVASESVIGLAALRSGALLALGGGVLLCINLRTVLPATNRIPSLAGVSESIELARRALYRAAGTDMPVLLRGETGTGKELAARAIHDMGRRAAEPFVAVNMAGLSDSLAAAELFGAVKGAYTGADSSRHGYFGEAANGTLFLDEIGDAPAEVQPMLLRVLENGEYRALGSSRQQVSRARLIAATDRDLGNGKFNQPLLWRLEALVIRMPALRERREDLGLLIVHFIKRWEAVNGAAGALPMELVREMCAYDWPGNVRQLSHVVQRALLVSTDAAPVFDELLGLPLPVPVAPEAEALPHALPRRGRTVLESIDEAAVLQAMEIAGWSVRAAARVLGVSRPSMYKLLDTHPEIRRASAIPPDQLRLTLEGNGNDILRCASVLKTPGEALRRYAILQGFLVKGPETGNPGS</sequence>
<reference evidence="7 8" key="1">
    <citation type="submission" date="2020-11" db="EMBL/GenBank/DDBJ databases">
        <authorList>
            <person name="Sun Q."/>
        </authorList>
    </citation>
    <scope>NUCLEOTIDE SEQUENCE [LARGE SCALE GENOMIC DNA]</scope>
    <source>
        <strain evidence="7 8">P8398</strain>
    </source>
</reference>
<dbReference type="PROSITE" id="PS00688">
    <property type="entry name" value="SIGMA54_INTERACT_3"/>
    <property type="match status" value="1"/>
</dbReference>
<evidence type="ECO:0000256" key="4">
    <source>
        <dbReference type="ARBA" id="ARBA00023125"/>
    </source>
</evidence>
<keyword evidence="4" id="KW-0238">DNA-binding</keyword>
<dbReference type="Gene3D" id="3.40.50.300">
    <property type="entry name" value="P-loop containing nucleotide triphosphate hydrolases"/>
    <property type="match status" value="1"/>
</dbReference>
<name>A0AA48WBV5_9BURK</name>
<evidence type="ECO:0000256" key="3">
    <source>
        <dbReference type="ARBA" id="ARBA00023015"/>
    </source>
</evidence>
<dbReference type="EMBL" id="CP065053">
    <property type="protein sequence ID" value="QPI48639.1"/>
    <property type="molecule type" value="Genomic_DNA"/>
</dbReference>
<protein>
    <submittedName>
        <fullName evidence="7">Sigma-54-dependent Fis family transcriptional regulator</fullName>
    </submittedName>
</protein>
<gene>
    <name evidence="7" type="ORF">IV454_24400</name>
</gene>